<dbReference type="AlphaFoldDB" id="A0A0P8C2B9"/>
<comment type="subcellular location">
    <subcellularLocation>
        <location evidence="1">Endomembrane system</location>
        <topology evidence="1">Multi-pass membrane protein</topology>
    </subcellularLocation>
</comment>
<dbReference type="InterPro" id="IPR010652">
    <property type="entry name" value="DUF1232"/>
</dbReference>
<evidence type="ECO:0000256" key="2">
    <source>
        <dbReference type="ARBA" id="ARBA00022692"/>
    </source>
</evidence>
<evidence type="ECO:0000256" key="3">
    <source>
        <dbReference type="ARBA" id="ARBA00022989"/>
    </source>
</evidence>
<keyword evidence="3 6" id="KW-1133">Transmembrane helix</keyword>
<comment type="caution">
    <text evidence="8">The sequence shown here is derived from an EMBL/GenBank/DDBJ whole genome shotgun (WGS) entry which is preliminary data.</text>
</comment>
<dbReference type="EMBL" id="LJZR01000012">
    <property type="protein sequence ID" value="KPQ35456.1"/>
    <property type="molecule type" value="Genomic_DNA"/>
</dbReference>
<dbReference type="STRING" id="1666911.HLUCCA11_10865"/>
<evidence type="ECO:0000256" key="5">
    <source>
        <dbReference type="SAM" id="MobiDB-lite"/>
    </source>
</evidence>
<feature type="domain" description="DUF1232" evidence="7">
    <location>
        <begin position="25"/>
        <end position="60"/>
    </location>
</feature>
<dbReference type="GO" id="GO:0012505">
    <property type="term" value="C:endomembrane system"/>
    <property type="evidence" value="ECO:0007669"/>
    <property type="project" value="UniProtKB-SubCell"/>
</dbReference>
<gene>
    <name evidence="8" type="ORF">HLUCCA11_10865</name>
</gene>
<sequence length="113" mass="12576">MKQQHFSNILHNLYQKALKHTKYRWVVIFGTLLYLVSPLDISPDVFPILGWIDDGLIVSLLVTEVSALMADQLKHKRKSSETTSEAANEATSVFNPDSNSEAAQTITVEAVSC</sequence>
<evidence type="ECO:0000313" key="9">
    <source>
        <dbReference type="Proteomes" id="UP000050465"/>
    </source>
</evidence>
<evidence type="ECO:0000256" key="6">
    <source>
        <dbReference type="SAM" id="Phobius"/>
    </source>
</evidence>
<name>A0A0P8C2B9_9CYAN</name>
<dbReference type="Proteomes" id="UP000050465">
    <property type="component" value="Unassembled WGS sequence"/>
</dbReference>
<evidence type="ECO:0000256" key="1">
    <source>
        <dbReference type="ARBA" id="ARBA00004127"/>
    </source>
</evidence>
<dbReference type="Pfam" id="PF06803">
    <property type="entry name" value="DUF1232"/>
    <property type="match status" value="1"/>
</dbReference>
<keyword evidence="2 6" id="KW-0812">Transmembrane</keyword>
<evidence type="ECO:0000256" key="4">
    <source>
        <dbReference type="ARBA" id="ARBA00023136"/>
    </source>
</evidence>
<accession>A0A0P8C2B9</accession>
<organism evidence="8 9">
    <name type="scientific">Phormidesmis priestleyi Ana</name>
    <dbReference type="NCBI Taxonomy" id="1666911"/>
    <lineage>
        <taxon>Bacteria</taxon>
        <taxon>Bacillati</taxon>
        <taxon>Cyanobacteriota</taxon>
        <taxon>Cyanophyceae</taxon>
        <taxon>Leptolyngbyales</taxon>
        <taxon>Leptolyngbyaceae</taxon>
        <taxon>Phormidesmis</taxon>
    </lineage>
</organism>
<dbReference type="PATRIC" id="fig|1666911.3.peg.4331"/>
<feature type="compositionally biased region" description="Polar residues" evidence="5">
    <location>
        <begin position="81"/>
        <end position="100"/>
    </location>
</feature>
<protein>
    <recommendedName>
        <fullName evidence="7">DUF1232 domain-containing protein</fullName>
    </recommendedName>
</protein>
<proteinExistence type="predicted"/>
<evidence type="ECO:0000313" key="8">
    <source>
        <dbReference type="EMBL" id="KPQ35456.1"/>
    </source>
</evidence>
<reference evidence="8 9" key="1">
    <citation type="submission" date="2015-09" db="EMBL/GenBank/DDBJ databases">
        <title>Identification and resolution of microdiversity through metagenomic sequencing of parallel consortia.</title>
        <authorList>
            <person name="Nelson W.C."/>
            <person name="Romine M.F."/>
            <person name="Lindemann S.R."/>
        </authorList>
    </citation>
    <scope>NUCLEOTIDE SEQUENCE [LARGE SCALE GENOMIC DNA]</scope>
    <source>
        <strain evidence="8">Ana</strain>
    </source>
</reference>
<feature type="transmembrane region" description="Helical" evidence="6">
    <location>
        <begin position="45"/>
        <end position="70"/>
    </location>
</feature>
<keyword evidence="4 6" id="KW-0472">Membrane</keyword>
<evidence type="ECO:0000259" key="7">
    <source>
        <dbReference type="Pfam" id="PF06803"/>
    </source>
</evidence>
<feature type="transmembrane region" description="Helical" evidence="6">
    <location>
        <begin position="21"/>
        <end position="39"/>
    </location>
</feature>
<feature type="region of interest" description="Disordered" evidence="5">
    <location>
        <begin position="76"/>
        <end position="100"/>
    </location>
</feature>